<proteinExistence type="predicted"/>
<dbReference type="InterPro" id="IPR023393">
    <property type="entry name" value="START-like_dom_sf"/>
</dbReference>
<name>A0A6N9HJ43_9BURK</name>
<keyword evidence="2" id="KW-1185">Reference proteome</keyword>
<evidence type="ECO:0000313" key="2">
    <source>
        <dbReference type="Proteomes" id="UP000448575"/>
    </source>
</evidence>
<dbReference type="Gene3D" id="3.30.530.20">
    <property type="match status" value="1"/>
</dbReference>
<accession>A0A6N9HJ43</accession>
<dbReference type="CDD" id="cd07818">
    <property type="entry name" value="SRPBCC_1"/>
    <property type="match status" value="1"/>
</dbReference>
<dbReference type="EMBL" id="WWCJ01000008">
    <property type="protein sequence ID" value="MYN03042.1"/>
    <property type="molecule type" value="Genomic_DNA"/>
</dbReference>
<evidence type="ECO:0000313" key="1">
    <source>
        <dbReference type="EMBL" id="MYN03042.1"/>
    </source>
</evidence>
<dbReference type="AlphaFoldDB" id="A0A6N9HJ43"/>
<dbReference type="RefSeq" id="WP_161026019.1">
    <property type="nucleotide sequence ID" value="NZ_WWCJ01000008.1"/>
</dbReference>
<dbReference type="InterPro" id="IPR019587">
    <property type="entry name" value="Polyketide_cyclase/dehydratase"/>
</dbReference>
<dbReference type="Pfam" id="PF10604">
    <property type="entry name" value="Polyketide_cyc2"/>
    <property type="match status" value="1"/>
</dbReference>
<sequence length="175" mass="19230">MLKNISMGLILVAVILLGLALTQPDSFTVQRSASIKAPPAKVMAYLNDFHQWPAWSPWEKKDPNMQRTFTGAASGKGAVYAWSGNRDVGQGRMEIIDSQVPSSLAIKLDFIKPFASSNQTEFMLQPDGEGTLITWTMQGKSLFATKLMGVFTSMDKLVGKDFEKGLAQLKEVAEK</sequence>
<comment type="caution">
    <text evidence="1">The sequence shown here is derived from an EMBL/GenBank/DDBJ whole genome shotgun (WGS) entry which is preliminary data.</text>
</comment>
<dbReference type="SUPFAM" id="SSF55961">
    <property type="entry name" value="Bet v1-like"/>
    <property type="match status" value="1"/>
</dbReference>
<protein>
    <submittedName>
        <fullName evidence="1">Polyketide cyclase</fullName>
    </submittedName>
</protein>
<gene>
    <name evidence="1" type="ORF">GTP41_13110</name>
</gene>
<reference evidence="1 2" key="1">
    <citation type="submission" date="2019-12" db="EMBL/GenBank/DDBJ databases">
        <title>Novel species isolated from a subtropical stream in China.</title>
        <authorList>
            <person name="Lu H."/>
        </authorList>
    </citation>
    <scope>NUCLEOTIDE SEQUENCE [LARGE SCALE GENOMIC DNA]</scope>
    <source>
        <strain evidence="1 2">DS3</strain>
    </source>
</reference>
<organism evidence="1 2">
    <name type="scientific">Pseudoduganella guangdongensis</name>
    <dbReference type="NCBI Taxonomy" id="2692179"/>
    <lineage>
        <taxon>Bacteria</taxon>
        <taxon>Pseudomonadati</taxon>
        <taxon>Pseudomonadota</taxon>
        <taxon>Betaproteobacteria</taxon>
        <taxon>Burkholderiales</taxon>
        <taxon>Oxalobacteraceae</taxon>
        <taxon>Telluria group</taxon>
        <taxon>Pseudoduganella</taxon>
    </lineage>
</organism>
<dbReference type="Proteomes" id="UP000448575">
    <property type="component" value="Unassembled WGS sequence"/>
</dbReference>